<keyword evidence="1" id="KW-0472">Membrane</keyword>
<keyword evidence="1" id="KW-0812">Transmembrane</keyword>
<comment type="caution">
    <text evidence="2">The sequence shown here is derived from an EMBL/GenBank/DDBJ whole genome shotgun (WGS) entry which is preliminary data.</text>
</comment>
<dbReference type="STRING" id="36849.OXPF_07090"/>
<evidence type="ECO:0000256" key="1">
    <source>
        <dbReference type="SAM" id="Phobius"/>
    </source>
</evidence>
<feature type="transmembrane region" description="Helical" evidence="1">
    <location>
        <begin position="31"/>
        <end position="49"/>
    </location>
</feature>
<dbReference type="EMBL" id="LKET01000021">
    <property type="protein sequence ID" value="KPU45476.1"/>
    <property type="molecule type" value="Genomic_DNA"/>
</dbReference>
<organism evidence="2 3">
    <name type="scientific">Oxobacter pfennigii</name>
    <dbReference type="NCBI Taxonomy" id="36849"/>
    <lineage>
        <taxon>Bacteria</taxon>
        <taxon>Bacillati</taxon>
        <taxon>Bacillota</taxon>
        <taxon>Clostridia</taxon>
        <taxon>Eubacteriales</taxon>
        <taxon>Clostridiaceae</taxon>
        <taxon>Oxobacter</taxon>
    </lineage>
</organism>
<evidence type="ECO:0000313" key="3">
    <source>
        <dbReference type="Proteomes" id="UP000050326"/>
    </source>
</evidence>
<reference evidence="2 3" key="1">
    <citation type="submission" date="2015-09" db="EMBL/GenBank/DDBJ databases">
        <title>Genome sequence of Oxobacter pfennigii DSM 3222.</title>
        <authorList>
            <person name="Poehlein A."/>
            <person name="Bengelsdorf F.R."/>
            <person name="Schiel-Bengelsdorf B."/>
            <person name="Duerre P."/>
            <person name="Daniel R."/>
        </authorList>
    </citation>
    <scope>NUCLEOTIDE SEQUENCE [LARGE SCALE GENOMIC DNA]</scope>
    <source>
        <strain evidence="2 3">DSM 3222</strain>
    </source>
</reference>
<keyword evidence="1" id="KW-1133">Transmembrane helix</keyword>
<gene>
    <name evidence="2" type="ORF">OXPF_07090</name>
</gene>
<protein>
    <submittedName>
        <fullName evidence="2">Uncharacterized protein</fullName>
    </submittedName>
</protein>
<accession>A0A0P8WCK2</accession>
<name>A0A0P8WCK2_9CLOT</name>
<keyword evidence="3" id="KW-1185">Reference proteome</keyword>
<dbReference type="AlphaFoldDB" id="A0A0P8WCK2"/>
<dbReference type="RefSeq" id="WP_054873825.1">
    <property type="nucleotide sequence ID" value="NZ_LKET01000021.1"/>
</dbReference>
<evidence type="ECO:0000313" key="2">
    <source>
        <dbReference type="EMBL" id="KPU45476.1"/>
    </source>
</evidence>
<dbReference type="Proteomes" id="UP000050326">
    <property type="component" value="Unassembled WGS sequence"/>
</dbReference>
<proteinExistence type="predicted"/>
<sequence length="111" mass="12088">MSKHRHHEECCYPVCGPMGGGYSMGGYGGTGIRWFYALLILIVIVLQFGRRKKVESGLEKDGCEGFAVADKGDDQIIDSSILFIIVVFLLVLCAGCWFGGSNNYGYGGYGF</sequence>
<feature type="transmembrane region" description="Helical" evidence="1">
    <location>
        <begin position="81"/>
        <end position="100"/>
    </location>
</feature>